<reference evidence="2 3" key="1">
    <citation type="submission" date="2020-04" db="EMBL/GenBank/DDBJ databases">
        <authorList>
            <person name="Klaysubun C."/>
            <person name="Duangmal K."/>
            <person name="Lipun K."/>
        </authorList>
    </citation>
    <scope>NUCLEOTIDE SEQUENCE [LARGE SCALE GENOMIC DNA]</scope>
    <source>
        <strain evidence="2 3">DSM 45300</strain>
    </source>
</reference>
<evidence type="ECO:0000313" key="3">
    <source>
        <dbReference type="Proteomes" id="UP000586918"/>
    </source>
</evidence>
<evidence type="ECO:0000313" key="2">
    <source>
        <dbReference type="EMBL" id="NMH91247.1"/>
    </source>
</evidence>
<proteinExistence type="predicted"/>
<name>A0A848DF54_9PSEU</name>
<gene>
    <name evidence="2" type="ORF">HF519_06510</name>
</gene>
<organism evidence="2 3">
    <name type="scientific">Pseudonocardia bannensis</name>
    <dbReference type="NCBI Taxonomy" id="630973"/>
    <lineage>
        <taxon>Bacteria</taxon>
        <taxon>Bacillati</taxon>
        <taxon>Actinomycetota</taxon>
        <taxon>Actinomycetes</taxon>
        <taxon>Pseudonocardiales</taxon>
        <taxon>Pseudonocardiaceae</taxon>
        <taxon>Pseudonocardia</taxon>
    </lineage>
</organism>
<dbReference type="AlphaFoldDB" id="A0A848DF54"/>
<dbReference type="Proteomes" id="UP000586918">
    <property type="component" value="Unassembled WGS sequence"/>
</dbReference>
<evidence type="ECO:0000256" key="1">
    <source>
        <dbReference type="SAM" id="MobiDB-lite"/>
    </source>
</evidence>
<sequence>MPDAPVQDRLPQPRRGIDAPADGCRDVPGGDHELAVGPPVLGHVDQERDPVVGRPGGVPSTAGAGALRGQEATAKWLTTWPTV</sequence>
<protein>
    <submittedName>
        <fullName evidence="2">Uncharacterized protein</fullName>
    </submittedName>
</protein>
<keyword evidence="3" id="KW-1185">Reference proteome</keyword>
<dbReference type="RefSeq" id="WP_169411117.1">
    <property type="nucleotide sequence ID" value="NZ_JAAXKZ010000015.1"/>
</dbReference>
<accession>A0A848DF54</accession>
<feature type="region of interest" description="Disordered" evidence="1">
    <location>
        <begin position="1"/>
        <end position="31"/>
    </location>
</feature>
<comment type="caution">
    <text evidence="2">The sequence shown here is derived from an EMBL/GenBank/DDBJ whole genome shotgun (WGS) entry which is preliminary data.</text>
</comment>
<dbReference type="EMBL" id="JAAXKZ010000015">
    <property type="protein sequence ID" value="NMH91247.1"/>
    <property type="molecule type" value="Genomic_DNA"/>
</dbReference>